<name>A0A5C5YUI4_9BACT</name>
<feature type="compositionally biased region" description="Polar residues" evidence="1">
    <location>
        <begin position="168"/>
        <end position="183"/>
    </location>
</feature>
<gene>
    <name evidence="3" type="ORF">Pla123a_11140</name>
</gene>
<dbReference type="GO" id="GO:0005509">
    <property type="term" value="F:calcium ion binding"/>
    <property type="evidence" value="ECO:0007669"/>
    <property type="project" value="InterPro"/>
</dbReference>
<dbReference type="OrthoDB" id="273510at2"/>
<feature type="domain" description="EF-hand" evidence="2">
    <location>
        <begin position="33"/>
        <end position="68"/>
    </location>
</feature>
<dbReference type="InterPro" id="IPR011992">
    <property type="entry name" value="EF-hand-dom_pair"/>
</dbReference>
<dbReference type="PROSITE" id="PS50222">
    <property type="entry name" value="EF_HAND_2"/>
    <property type="match status" value="1"/>
</dbReference>
<dbReference type="InterPro" id="IPR018247">
    <property type="entry name" value="EF_Hand_1_Ca_BS"/>
</dbReference>
<dbReference type="AlphaFoldDB" id="A0A5C5YUI4"/>
<evidence type="ECO:0000256" key="1">
    <source>
        <dbReference type="SAM" id="MobiDB-lite"/>
    </source>
</evidence>
<evidence type="ECO:0000313" key="4">
    <source>
        <dbReference type="Proteomes" id="UP000318478"/>
    </source>
</evidence>
<keyword evidence="4" id="KW-1185">Reference proteome</keyword>
<dbReference type="RefSeq" id="WP_146584693.1">
    <property type="nucleotide sequence ID" value="NZ_SJPO01000002.1"/>
</dbReference>
<feature type="compositionally biased region" description="Polar residues" evidence="1">
    <location>
        <begin position="193"/>
        <end position="205"/>
    </location>
</feature>
<evidence type="ECO:0000313" key="3">
    <source>
        <dbReference type="EMBL" id="TWT78323.1"/>
    </source>
</evidence>
<organism evidence="3 4">
    <name type="scientific">Posidoniimonas polymericola</name>
    <dbReference type="NCBI Taxonomy" id="2528002"/>
    <lineage>
        <taxon>Bacteria</taxon>
        <taxon>Pseudomonadati</taxon>
        <taxon>Planctomycetota</taxon>
        <taxon>Planctomycetia</taxon>
        <taxon>Pirellulales</taxon>
        <taxon>Lacipirellulaceae</taxon>
        <taxon>Posidoniimonas</taxon>
    </lineage>
</organism>
<evidence type="ECO:0000259" key="2">
    <source>
        <dbReference type="PROSITE" id="PS50222"/>
    </source>
</evidence>
<dbReference type="CDD" id="cd00051">
    <property type="entry name" value="EFh"/>
    <property type="match status" value="1"/>
</dbReference>
<dbReference type="Proteomes" id="UP000318478">
    <property type="component" value="Unassembled WGS sequence"/>
</dbReference>
<comment type="caution">
    <text evidence="3">The sequence shown here is derived from an EMBL/GenBank/DDBJ whole genome shotgun (WGS) entry which is preliminary data.</text>
</comment>
<dbReference type="EMBL" id="SJPO01000002">
    <property type="protein sequence ID" value="TWT78323.1"/>
    <property type="molecule type" value="Genomic_DNA"/>
</dbReference>
<reference evidence="3 4" key="1">
    <citation type="submission" date="2019-02" db="EMBL/GenBank/DDBJ databases">
        <title>Deep-cultivation of Planctomycetes and their phenomic and genomic characterization uncovers novel biology.</title>
        <authorList>
            <person name="Wiegand S."/>
            <person name="Jogler M."/>
            <person name="Boedeker C."/>
            <person name="Pinto D."/>
            <person name="Vollmers J."/>
            <person name="Rivas-Marin E."/>
            <person name="Kohn T."/>
            <person name="Peeters S.H."/>
            <person name="Heuer A."/>
            <person name="Rast P."/>
            <person name="Oberbeckmann S."/>
            <person name="Bunk B."/>
            <person name="Jeske O."/>
            <person name="Meyerdierks A."/>
            <person name="Storesund J.E."/>
            <person name="Kallscheuer N."/>
            <person name="Luecker S."/>
            <person name="Lage O.M."/>
            <person name="Pohl T."/>
            <person name="Merkel B.J."/>
            <person name="Hornburger P."/>
            <person name="Mueller R.-W."/>
            <person name="Bruemmer F."/>
            <person name="Labrenz M."/>
            <person name="Spormann A.M."/>
            <person name="Op Den Camp H."/>
            <person name="Overmann J."/>
            <person name="Amann R."/>
            <person name="Jetten M.S.M."/>
            <person name="Mascher T."/>
            <person name="Medema M.H."/>
            <person name="Devos D.P."/>
            <person name="Kaster A.-K."/>
            <person name="Ovreas L."/>
            <person name="Rohde M."/>
            <person name="Galperin M.Y."/>
            <person name="Jogler C."/>
        </authorList>
    </citation>
    <scope>NUCLEOTIDE SEQUENCE [LARGE SCALE GENOMIC DNA]</scope>
    <source>
        <strain evidence="3 4">Pla123a</strain>
    </source>
</reference>
<dbReference type="PROSITE" id="PS00018">
    <property type="entry name" value="EF_HAND_1"/>
    <property type="match status" value="2"/>
</dbReference>
<dbReference type="InterPro" id="IPR002048">
    <property type="entry name" value="EF_hand_dom"/>
</dbReference>
<accession>A0A5C5YUI4</accession>
<protein>
    <submittedName>
        <fullName evidence="3">EF hand</fullName>
    </submittedName>
</protein>
<proteinExistence type="predicted"/>
<feature type="region of interest" description="Disordered" evidence="1">
    <location>
        <begin position="168"/>
        <end position="205"/>
    </location>
</feature>
<dbReference type="Gene3D" id="1.10.238.10">
    <property type="entry name" value="EF-hand"/>
    <property type="match status" value="1"/>
</dbReference>
<dbReference type="Pfam" id="PF13202">
    <property type="entry name" value="EF-hand_5"/>
    <property type="match status" value="1"/>
</dbReference>
<dbReference type="PROSITE" id="PS51257">
    <property type="entry name" value="PROKAR_LIPOPROTEIN"/>
    <property type="match status" value="1"/>
</dbReference>
<sequence>MLVRSRIGDALLLSLAVALGCSGAQSRLSQPGVKRDAAKSAVDKYDTDGDGSLGAAEIAASPALQASLKRTDKDGDGRITPEELDARFAVWRNSGVALTRLAITVRQSGRPVAGASVKLVPEEFQGQAIKSASGTTDSEGVAHMKISDHPDEAGVHLGFYRIEVSKTDQAGQETLPASNNTDTKLGVEISPDDPSSSRLNLQLLD</sequence>
<dbReference type="SUPFAM" id="SSF47473">
    <property type="entry name" value="EF-hand"/>
    <property type="match status" value="1"/>
</dbReference>